<dbReference type="RefSeq" id="WP_211286887.1">
    <property type="nucleotide sequence ID" value="NZ_BSNC01000012.1"/>
</dbReference>
<dbReference type="NCBIfam" id="NF004325">
    <property type="entry name" value="PRK05718.1"/>
    <property type="match status" value="1"/>
</dbReference>
<comment type="subunit">
    <text evidence="4">Homotrimer.</text>
</comment>
<evidence type="ECO:0000313" key="10">
    <source>
        <dbReference type="Proteomes" id="UP001161422"/>
    </source>
</evidence>
<evidence type="ECO:0000256" key="2">
    <source>
        <dbReference type="ARBA" id="ARBA00004736"/>
    </source>
</evidence>
<dbReference type="Proteomes" id="UP001161422">
    <property type="component" value="Unassembled WGS sequence"/>
</dbReference>
<keyword evidence="10" id="KW-1185">Reference proteome</keyword>
<dbReference type="InterPro" id="IPR013785">
    <property type="entry name" value="Aldolase_TIM"/>
</dbReference>
<dbReference type="InterPro" id="IPR000887">
    <property type="entry name" value="Aldlse_KDPG_KHG"/>
</dbReference>
<dbReference type="PROSITE" id="PS00159">
    <property type="entry name" value="ALDOLASE_KDPG_KHG_1"/>
    <property type="match status" value="1"/>
</dbReference>
<dbReference type="PROSITE" id="PS00160">
    <property type="entry name" value="ALDOLASE_KDPG_KHG_2"/>
    <property type="match status" value="1"/>
</dbReference>
<dbReference type="PANTHER" id="PTHR30246">
    <property type="entry name" value="2-KETO-3-DEOXY-6-PHOSPHOGLUCONATE ALDOLASE"/>
    <property type="match status" value="1"/>
</dbReference>
<comment type="catalytic activity">
    <reaction evidence="1">
        <text>2-dehydro-3-deoxy-6-phospho-D-gluconate = D-glyceraldehyde 3-phosphate + pyruvate</text>
        <dbReference type="Rhea" id="RHEA:17089"/>
        <dbReference type="ChEBI" id="CHEBI:15361"/>
        <dbReference type="ChEBI" id="CHEBI:57569"/>
        <dbReference type="ChEBI" id="CHEBI:59776"/>
        <dbReference type="EC" id="4.1.2.14"/>
    </reaction>
</comment>
<dbReference type="GO" id="GO:0008675">
    <property type="term" value="F:2-dehydro-3-deoxy-phosphogluconate aldolase activity"/>
    <property type="evidence" value="ECO:0007669"/>
    <property type="project" value="UniProtKB-EC"/>
</dbReference>
<dbReference type="EMBL" id="BSNC01000012">
    <property type="protein sequence ID" value="GLP97951.1"/>
    <property type="molecule type" value="Genomic_DNA"/>
</dbReference>
<evidence type="ECO:0000256" key="8">
    <source>
        <dbReference type="ARBA" id="ARBA00023277"/>
    </source>
</evidence>
<comment type="similarity">
    <text evidence="3">Belongs to the KHG/KDPG aldolase family.</text>
</comment>
<gene>
    <name evidence="9" type="primary">eda</name>
    <name evidence="9" type="ORF">GCM10007895_32580</name>
</gene>
<comment type="pathway">
    <text evidence="2">Carbohydrate acid metabolism; 2-dehydro-3-deoxy-D-gluconate degradation; D-glyceraldehyde 3-phosphate and pyruvate from 2-dehydro-3-deoxy-D-gluconate: step 2/2.</text>
</comment>
<dbReference type="NCBIfam" id="TIGR01182">
    <property type="entry name" value="eda"/>
    <property type="match status" value="1"/>
</dbReference>
<protein>
    <recommendedName>
        <fullName evidence="5">2-dehydro-3-deoxy-phosphogluconate aldolase</fullName>
        <ecNumber evidence="5">4.1.2.14</ecNumber>
    </recommendedName>
</protein>
<dbReference type="InterPro" id="IPR031337">
    <property type="entry name" value="KDPG/KHG_AS_1"/>
</dbReference>
<dbReference type="AlphaFoldDB" id="A0AA37RZB2"/>
<evidence type="ECO:0000256" key="6">
    <source>
        <dbReference type="ARBA" id="ARBA00023239"/>
    </source>
</evidence>
<dbReference type="InterPro" id="IPR031338">
    <property type="entry name" value="KDPG/KHG_AS_2"/>
</dbReference>
<proteinExistence type="inferred from homology"/>
<evidence type="ECO:0000256" key="4">
    <source>
        <dbReference type="ARBA" id="ARBA00011233"/>
    </source>
</evidence>
<organism evidence="9 10">
    <name type="scientific">Paraferrimonas sedimenticola</name>
    <dbReference type="NCBI Taxonomy" id="375674"/>
    <lineage>
        <taxon>Bacteria</taxon>
        <taxon>Pseudomonadati</taxon>
        <taxon>Pseudomonadota</taxon>
        <taxon>Gammaproteobacteria</taxon>
        <taxon>Alteromonadales</taxon>
        <taxon>Ferrimonadaceae</taxon>
        <taxon>Paraferrimonas</taxon>
    </lineage>
</organism>
<evidence type="ECO:0000313" key="9">
    <source>
        <dbReference type="EMBL" id="GLP97951.1"/>
    </source>
</evidence>
<evidence type="ECO:0000256" key="1">
    <source>
        <dbReference type="ARBA" id="ARBA00000654"/>
    </source>
</evidence>
<comment type="caution">
    <text evidence="9">The sequence shown here is derived from an EMBL/GenBank/DDBJ whole genome shotgun (WGS) entry which is preliminary data.</text>
</comment>
<evidence type="ECO:0000256" key="3">
    <source>
        <dbReference type="ARBA" id="ARBA00006906"/>
    </source>
</evidence>
<sequence>MIQASNWKTQPAEIFQSSQLVPVMVIEDLADAVPLAKALVAGGVKVLEVTLRTDCALAAIEAIAKEVPDALVGAGTVMNREQLDQVVAAGAQFAISPGASRDLLVAGREAPIPLIPGVASISEVMKGLELGYKEFKFFPAEASGGIAALKAFSGPLSDVVFCPTGGIGGHNYRDYLALPNVACVGGSWMAPTDKVRAKDWAGITAICKEALA</sequence>
<accession>A0AA37RZB2</accession>
<dbReference type="CDD" id="cd00452">
    <property type="entry name" value="KDPG_aldolase"/>
    <property type="match status" value="1"/>
</dbReference>
<dbReference type="Gene3D" id="3.20.20.70">
    <property type="entry name" value="Aldolase class I"/>
    <property type="match status" value="1"/>
</dbReference>
<evidence type="ECO:0000256" key="7">
    <source>
        <dbReference type="ARBA" id="ARBA00023270"/>
    </source>
</evidence>
<dbReference type="PANTHER" id="PTHR30246:SF1">
    <property type="entry name" value="2-DEHYDRO-3-DEOXY-6-PHOSPHOGALACTONATE ALDOLASE-RELATED"/>
    <property type="match status" value="1"/>
</dbReference>
<keyword evidence="6" id="KW-0456">Lyase</keyword>
<dbReference type="SUPFAM" id="SSF51569">
    <property type="entry name" value="Aldolase"/>
    <property type="match status" value="1"/>
</dbReference>
<reference evidence="9" key="1">
    <citation type="journal article" date="2014" name="Int. J. Syst. Evol. Microbiol.">
        <title>Complete genome sequence of Corynebacterium casei LMG S-19264T (=DSM 44701T), isolated from a smear-ripened cheese.</title>
        <authorList>
            <consortium name="US DOE Joint Genome Institute (JGI-PGF)"/>
            <person name="Walter F."/>
            <person name="Albersmeier A."/>
            <person name="Kalinowski J."/>
            <person name="Ruckert C."/>
        </authorList>
    </citation>
    <scope>NUCLEOTIDE SEQUENCE</scope>
    <source>
        <strain evidence="9">NBRC 101628</strain>
    </source>
</reference>
<dbReference type="Pfam" id="PF01081">
    <property type="entry name" value="Aldolase"/>
    <property type="match status" value="1"/>
</dbReference>
<reference evidence="9" key="2">
    <citation type="submission" date="2023-01" db="EMBL/GenBank/DDBJ databases">
        <title>Draft genome sequence of Paraferrimonas sedimenticola strain NBRC 101628.</title>
        <authorList>
            <person name="Sun Q."/>
            <person name="Mori K."/>
        </authorList>
    </citation>
    <scope>NUCLEOTIDE SEQUENCE</scope>
    <source>
        <strain evidence="9">NBRC 101628</strain>
    </source>
</reference>
<dbReference type="EC" id="4.1.2.14" evidence="5"/>
<evidence type="ECO:0000256" key="5">
    <source>
        <dbReference type="ARBA" id="ARBA00013063"/>
    </source>
</evidence>
<keyword evidence="7" id="KW-0704">Schiff base</keyword>
<keyword evidence="8" id="KW-0119">Carbohydrate metabolism</keyword>
<name>A0AA37RZB2_9GAMM</name>